<protein>
    <submittedName>
        <fullName evidence="2">Uncharacterized protein</fullName>
    </submittedName>
</protein>
<dbReference type="OrthoDB" id="2742205at2759"/>
<gene>
    <name evidence="2" type="ORF">JAAARDRAFT_73311</name>
</gene>
<evidence type="ECO:0000256" key="1">
    <source>
        <dbReference type="SAM" id="MobiDB-lite"/>
    </source>
</evidence>
<evidence type="ECO:0000313" key="3">
    <source>
        <dbReference type="Proteomes" id="UP000027265"/>
    </source>
</evidence>
<dbReference type="Proteomes" id="UP000027265">
    <property type="component" value="Unassembled WGS sequence"/>
</dbReference>
<dbReference type="HOGENOM" id="CLU_017400_0_0_1"/>
<evidence type="ECO:0000313" key="2">
    <source>
        <dbReference type="EMBL" id="KDQ52030.1"/>
    </source>
</evidence>
<reference evidence="3" key="1">
    <citation type="journal article" date="2014" name="Proc. Natl. Acad. Sci. U.S.A.">
        <title>Extensive sampling of basidiomycete genomes demonstrates inadequacy of the white-rot/brown-rot paradigm for wood decay fungi.</title>
        <authorList>
            <person name="Riley R."/>
            <person name="Salamov A.A."/>
            <person name="Brown D.W."/>
            <person name="Nagy L.G."/>
            <person name="Floudas D."/>
            <person name="Held B.W."/>
            <person name="Levasseur A."/>
            <person name="Lombard V."/>
            <person name="Morin E."/>
            <person name="Otillar R."/>
            <person name="Lindquist E.A."/>
            <person name="Sun H."/>
            <person name="LaButti K.M."/>
            <person name="Schmutz J."/>
            <person name="Jabbour D."/>
            <person name="Luo H."/>
            <person name="Baker S.E."/>
            <person name="Pisabarro A.G."/>
            <person name="Walton J.D."/>
            <person name="Blanchette R.A."/>
            <person name="Henrissat B."/>
            <person name="Martin F."/>
            <person name="Cullen D."/>
            <person name="Hibbett D.S."/>
            <person name="Grigoriev I.V."/>
        </authorList>
    </citation>
    <scope>NUCLEOTIDE SEQUENCE [LARGE SCALE GENOMIC DNA]</scope>
    <source>
        <strain evidence="3">MUCL 33604</strain>
    </source>
</reference>
<dbReference type="AlphaFoldDB" id="A0A067PDX3"/>
<dbReference type="EMBL" id="KL197743">
    <property type="protein sequence ID" value="KDQ52030.1"/>
    <property type="molecule type" value="Genomic_DNA"/>
</dbReference>
<feature type="region of interest" description="Disordered" evidence="1">
    <location>
        <begin position="580"/>
        <end position="617"/>
    </location>
</feature>
<proteinExistence type="predicted"/>
<keyword evidence="3" id="KW-1185">Reference proteome</keyword>
<accession>A0A067PDX3</accession>
<name>A0A067PDX3_9AGAM</name>
<sequence length="617" mass="69544">MSQKLPSARFSRLLESLPEDARQALIQKHILPLLNHVPKDKCLKILAAAARQKSHFKGMPQLDLKSKEDEVNGLLDELEKDIKRSLVKDKTNREELLSETVDSLVDWLNDIWSVSYEFGANFWAAHACLLFNAGVLYRLANSRGGCKCFFMNMYVSVVIKKRSGKPVKSFSLSGAHNLEEPLLWIWRDLLLNILHKGSEKQKNRIPEMLVDIESILGWRGLERMLYGGKQSRLDTEDSEENQKWSYLESDDDELEDDSCYVCGFHSDHWSDEINDLMIPLRKLVEEQLISVFKVSPSCNLWQSIRTISPDPEKAEINLTSIIASIATNSSDTFAAALEIYTLENQTYTLVSLLDSHFHLLRSRDAQPLQAAVATISRNPCFQTRALQMLEKELLDSARIIQAAVRTCFSQINDPTKTQELEQVLKLRHQSESRRDRVESWVDSVIAPGIAAPNPLVFAAMMIGIPLGGTDNDDADPLGYLDLDPNDPDLEDLREEFRPKLKDRFETWIMAAAEIKGGSTVLPRVYKEIVALLPCLRGTDVVDEMIQRLVDKASKHHICDALEALSRFVKMQRKKMAQLADSNKKKRQATSTRIITLNAPSSSTTPPPAIPPQGGGIG</sequence>
<organism evidence="2 3">
    <name type="scientific">Jaapia argillacea MUCL 33604</name>
    <dbReference type="NCBI Taxonomy" id="933084"/>
    <lineage>
        <taxon>Eukaryota</taxon>
        <taxon>Fungi</taxon>
        <taxon>Dikarya</taxon>
        <taxon>Basidiomycota</taxon>
        <taxon>Agaricomycotina</taxon>
        <taxon>Agaricomycetes</taxon>
        <taxon>Agaricomycetidae</taxon>
        <taxon>Jaapiales</taxon>
        <taxon>Jaapiaceae</taxon>
        <taxon>Jaapia</taxon>
    </lineage>
</organism>
<dbReference type="InParanoid" id="A0A067PDX3"/>